<dbReference type="InParanoid" id="A0A4S2MYD4"/>
<dbReference type="InterPro" id="IPR034922">
    <property type="entry name" value="REX1-like_exo"/>
</dbReference>
<proteinExistence type="inferred from homology"/>
<dbReference type="InterPro" id="IPR036397">
    <property type="entry name" value="RNaseH_sf"/>
</dbReference>
<dbReference type="EMBL" id="ML220118">
    <property type="protein sequence ID" value="TGZ81573.1"/>
    <property type="molecule type" value="Genomic_DNA"/>
</dbReference>
<feature type="region of interest" description="Disordered" evidence="5">
    <location>
        <begin position="1"/>
        <end position="39"/>
    </location>
</feature>
<dbReference type="STRING" id="341454.A0A4S2MYD4"/>
<dbReference type="PANTHER" id="PTHR12801">
    <property type="entry name" value="RNA EXONUCLEASE REXO1 / RECO3 FAMILY MEMBER-RELATED"/>
    <property type="match status" value="1"/>
</dbReference>
<dbReference type="AlphaFoldDB" id="A0A4S2MYD4"/>
<keyword evidence="3" id="KW-0378">Hydrolase</keyword>
<accession>A0A4S2MYD4</accession>
<gene>
    <name evidence="7" type="ORF">EX30DRAFT_306092</name>
</gene>
<keyword evidence="8" id="KW-1185">Reference proteome</keyword>
<dbReference type="FunCoup" id="A0A4S2MYD4">
    <property type="interactions" value="74"/>
</dbReference>
<evidence type="ECO:0000313" key="8">
    <source>
        <dbReference type="Proteomes" id="UP000298138"/>
    </source>
</evidence>
<dbReference type="OrthoDB" id="3996471at2759"/>
<organism evidence="7 8">
    <name type="scientific">Ascodesmis nigricans</name>
    <dbReference type="NCBI Taxonomy" id="341454"/>
    <lineage>
        <taxon>Eukaryota</taxon>
        <taxon>Fungi</taxon>
        <taxon>Dikarya</taxon>
        <taxon>Ascomycota</taxon>
        <taxon>Pezizomycotina</taxon>
        <taxon>Pezizomycetes</taxon>
        <taxon>Pezizales</taxon>
        <taxon>Ascodesmidaceae</taxon>
        <taxon>Ascodesmis</taxon>
    </lineage>
</organism>
<dbReference type="GO" id="GO:0003676">
    <property type="term" value="F:nucleic acid binding"/>
    <property type="evidence" value="ECO:0007669"/>
    <property type="project" value="InterPro"/>
</dbReference>
<dbReference type="SUPFAM" id="SSF53098">
    <property type="entry name" value="Ribonuclease H-like"/>
    <property type="match status" value="1"/>
</dbReference>
<dbReference type="CDD" id="cd06145">
    <property type="entry name" value="REX1_like"/>
    <property type="match status" value="1"/>
</dbReference>
<feature type="domain" description="Exonuclease" evidence="6">
    <location>
        <begin position="296"/>
        <end position="488"/>
    </location>
</feature>
<evidence type="ECO:0000259" key="6">
    <source>
        <dbReference type="SMART" id="SM00479"/>
    </source>
</evidence>
<evidence type="ECO:0000256" key="5">
    <source>
        <dbReference type="SAM" id="MobiDB-lite"/>
    </source>
</evidence>
<evidence type="ECO:0000256" key="1">
    <source>
        <dbReference type="ARBA" id="ARBA00006357"/>
    </source>
</evidence>
<evidence type="ECO:0000256" key="3">
    <source>
        <dbReference type="ARBA" id="ARBA00022801"/>
    </source>
</evidence>
<protein>
    <recommendedName>
        <fullName evidence="6">Exonuclease domain-containing protein</fullName>
    </recommendedName>
</protein>
<dbReference type="GO" id="GO:0005634">
    <property type="term" value="C:nucleus"/>
    <property type="evidence" value="ECO:0007669"/>
    <property type="project" value="TreeGrafter"/>
</dbReference>
<dbReference type="InterPro" id="IPR012337">
    <property type="entry name" value="RNaseH-like_sf"/>
</dbReference>
<dbReference type="Proteomes" id="UP000298138">
    <property type="component" value="Unassembled WGS sequence"/>
</dbReference>
<dbReference type="Gene3D" id="3.30.420.10">
    <property type="entry name" value="Ribonuclease H-like superfamily/Ribonuclease H"/>
    <property type="match status" value="1"/>
</dbReference>
<dbReference type="PANTHER" id="PTHR12801:SF112">
    <property type="entry name" value="RNA EXONUCLEASE 3"/>
    <property type="match status" value="1"/>
</dbReference>
<dbReference type="InterPro" id="IPR047021">
    <property type="entry name" value="REXO1/3/4-like"/>
</dbReference>
<reference evidence="7 8" key="1">
    <citation type="submission" date="2019-04" db="EMBL/GenBank/DDBJ databases">
        <title>Comparative genomics and transcriptomics to analyze fruiting body development in filamentous ascomycetes.</title>
        <authorList>
            <consortium name="DOE Joint Genome Institute"/>
            <person name="Lutkenhaus R."/>
            <person name="Traeger S."/>
            <person name="Breuer J."/>
            <person name="Kuo A."/>
            <person name="Lipzen A."/>
            <person name="Pangilinan J."/>
            <person name="Dilworth D."/>
            <person name="Sandor L."/>
            <person name="Poggeler S."/>
            <person name="Barry K."/>
            <person name="Grigoriev I.V."/>
            <person name="Nowrousian M."/>
        </authorList>
    </citation>
    <scope>NUCLEOTIDE SEQUENCE [LARGE SCALE GENOMIC DNA]</scope>
    <source>
        <strain evidence="7 8">CBS 389.68</strain>
    </source>
</reference>
<sequence length="496" mass="54146">MKKPSQNPGATPAVLVKKDTENKKPTSLTPRPLARPPAQHGVRYQLVMKLHEQLTRLYNKPTTAEEKEAVIQKTLDIEEETAKTKAAAYRSAMGHLILRLMKLTPAQYATEQKAKAAEDAKASASRGVEKPKANAVLNNYAPPVTTGLSSDSEIAEARKLIHTSSVLSKYEYTLHPPSAADIDKARKGLEAAGGYETCDRCSSRFCVFPGRRASDGALATNGPCTYHSGRRFTSRPSFSSTWSCCDTTVGETPGCSTSPSHVFKVSDPKRLSVTFAYITTPSNPEVDAEISKHGDRALALDAEMCYTTHGMEICRLSAVAFPSGEIVIDALVRPFGEVLDFNTRFSGVTAEMLSSAAPWSPKPYPPSSTPIINPTLPIASNPKLPILSSPLAARDALLKYITPETLLIGHSLGNDLDVLRLCHATVVDTMVLFPHVKGWPLRNRLKWCVERMLQREIQKEGEATGHDSVVDARCAGELVRWKVKDVLKKAKRAQTT</sequence>
<evidence type="ECO:0000313" key="7">
    <source>
        <dbReference type="EMBL" id="TGZ81573.1"/>
    </source>
</evidence>
<dbReference type="SMART" id="SM00479">
    <property type="entry name" value="EXOIII"/>
    <property type="match status" value="1"/>
</dbReference>
<dbReference type="InterPro" id="IPR013520">
    <property type="entry name" value="Ribonucl_H"/>
</dbReference>
<evidence type="ECO:0000256" key="2">
    <source>
        <dbReference type="ARBA" id="ARBA00022722"/>
    </source>
</evidence>
<evidence type="ECO:0000256" key="4">
    <source>
        <dbReference type="ARBA" id="ARBA00022839"/>
    </source>
</evidence>
<dbReference type="GO" id="GO:0004527">
    <property type="term" value="F:exonuclease activity"/>
    <property type="evidence" value="ECO:0007669"/>
    <property type="project" value="UniProtKB-KW"/>
</dbReference>
<name>A0A4S2MYD4_9PEZI</name>
<keyword evidence="2" id="KW-0540">Nuclease</keyword>
<keyword evidence="4" id="KW-0269">Exonuclease</keyword>
<comment type="similarity">
    <text evidence="1">Belongs to the REXO1/REXO3 family.</text>
</comment>